<reference evidence="3" key="1">
    <citation type="journal article" date="2019" name="Int. J. Syst. Evol. Microbiol.">
        <title>The Global Catalogue of Microorganisms (GCM) 10K type strain sequencing project: providing services to taxonomists for standard genome sequencing and annotation.</title>
        <authorList>
            <consortium name="The Broad Institute Genomics Platform"/>
            <consortium name="The Broad Institute Genome Sequencing Center for Infectious Disease"/>
            <person name="Wu L."/>
            <person name="Ma J."/>
        </authorList>
    </citation>
    <scope>NUCLEOTIDE SEQUENCE [LARGE SCALE GENOMIC DNA]</scope>
    <source>
        <strain evidence="3">JCM 17666</strain>
    </source>
</reference>
<evidence type="ECO:0000313" key="3">
    <source>
        <dbReference type="Proteomes" id="UP001501671"/>
    </source>
</evidence>
<dbReference type="EMBL" id="BAABFO010000023">
    <property type="protein sequence ID" value="GAA4339905.1"/>
    <property type="molecule type" value="Genomic_DNA"/>
</dbReference>
<proteinExistence type="predicted"/>
<evidence type="ECO:0000313" key="2">
    <source>
        <dbReference type="EMBL" id="GAA4339905.1"/>
    </source>
</evidence>
<dbReference type="RefSeq" id="WP_345251540.1">
    <property type="nucleotide sequence ID" value="NZ_BAABFO010000023.1"/>
</dbReference>
<dbReference type="Proteomes" id="UP001501671">
    <property type="component" value="Unassembled WGS sequence"/>
</dbReference>
<organism evidence="2 3">
    <name type="scientific">Pigmentiphaga soli</name>
    <dbReference type="NCBI Taxonomy" id="1007095"/>
    <lineage>
        <taxon>Bacteria</taxon>
        <taxon>Pseudomonadati</taxon>
        <taxon>Pseudomonadota</taxon>
        <taxon>Betaproteobacteria</taxon>
        <taxon>Burkholderiales</taxon>
        <taxon>Alcaligenaceae</taxon>
        <taxon>Pigmentiphaga</taxon>
    </lineage>
</organism>
<keyword evidence="3" id="KW-1185">Reference proteome</keyword>
<gene>
    <name evidence="2" type="ORF">GCM10023144_38760</name>
</gene>
<evidence type="ECO:0000256" key="1">
    <source>
        <dbReference type="SAM" id="MobiDB-lite"/>
    </source>
</evidence>
<protein>
    <submittedName>
        <fullName evidence="2">Uncharacterized protein</fullName>
    </submittedName>
</protein>
<feature type="region of interest" description="Disordered" evidence="1">
    <location>
        <begin position="1"/>
        <end position="20"/>
    </location>
</feature>
<comment type="caution">
    <text evidence="2">The sequence shown here is derived from an EMBL/GenBank/DDBJ whole genome shotgun (WGS) entry which is preliminary data.</text>
</comment>
<accession>A0ABP8HJU8</accession>
<sequence>MVDSSETDACSMDDTTPVPHDLAPGYYWYFIESDPPSVIHIHERGHASLMGTDYQVPPEDVADMLSRGEKFVWIEPPAAP</sequence>
<name>A0ABP8HJU8_9BURK</name>